<dbReference type="InterPro" id="IPR002068">
    <property type="entry name" value="A-crystallin/Hsp20_dom"/>
</dbReference>
<dbReference type="InterPro" id="IPR031107">
    <property type="entry name" value="Small_HSP"/>
</dbReference>
<keyword evidence="5" id="KW-1185">Reference proteome</keyword>
<protein>
    <submittedName>
        <fullName evidence="4">HSP20 family protein</fullName>
    </submittedName>
</protein>
<evidence type="ECO:0000313" key="5">
    <source>
        <dbReference type="Proteomes" id="UP000184423"/>
    </source>
</evidence>
<dbReference type="EMBL" id="FQVG01000005">
    <property type="protein sequence ID" value="SHE48171.1"/>
    <property type="molecule type" value="Genomic_DNA"/>
</dbReference>
<evidence type="ECO:0000259" key="3">
    <source>
        <dbReference type="PROSITE" id="PS01031"/>
    </source>
</evidence>
<evidence type="ECO:0000256" key="1">
    <source>
        <dbReference type="PROSITE-ProRule" id="PRU00285"/>
    </source>
</evidence>
<evidence type="ECO:0000313" key="4">
    <source>
        <dbReference type="EMBL" id="SHE48171.1"/>
    </source>
</evidence>
<dbReference type="AlphaFoldDB" id="A0A1M4TUL0"/>
<organism evidence="4 5">
    <name type="scientific">Caloramator proteoclasticus DSM 10124</name>
    <dbReference type="NCBI Taxonomy" id="1121262"/>
    <lineage>
        <taxon>Bacteria</taxon>
        <taxon>Bacillati</taxon>
        <taxon>Bacillota</taxon>
        <taxon>Clostridia</taxon>
        <taxon>Eubacteriales</taxon>
        <taxon>Clostridiaceae</taxon>
        <taxon>Caloramator</taxon>
    </lineage>
</organism>
<dbReference type="Pfam" id="PF00011">
    <property type="entry name" value="HSP20"/>
    <property type="match status" value="1"/>
</dbReference>
<dbReference type="RefSeq" id="WP_073247810.1">
    <property type="nucleotide sequence ID" value="NZ_FQVG01000005.1"/>
</dbReference>
<dbReference type="PROSITE" id="PS01031">
    <property type="entry name" value="SHSP"/>
    <property type="match status" value="1"/>
</dbReference>
<dbReference type="Proteomes" id="UP000184423">
    <property type="component" value="Unassembled WGS sequence"/>
</dbReference>
<accession>A0A1M4TUL0</accession>
<dbReference type="InterPro" id="IPR008978">
    <property type="entry name" value="HSP20-like_chaperone"/>
</dbReference>
<comment type="similarity">
    <text evidence="1 2">Belongs to the small heat shock protein (HSP20) family.</text>
</comment>
<gene>
    <name evidence="4" type="ORF">SAMN02746091_00485</name>
</gene>
<dbReference type="SUPFAM" id="SSF49764">
    <property type="entry name" value="HSP20-like chaperones"/>
    <property type="match status" value="1"/>
</dbReference>
<name>A0A1M4TUL0_9CLOT</name>
<proteinExistence type="inferred from homology"/>
<dbReference type="CDD" id="cd06464">
    <property type="entry name" value="ACD_sHsps-like"/>
    <property type="match status" value="1"/>
</dbReference>
<sequence>MYLKPIEPFREIERLRRQMDSLFSFEDFERPRIDVIETENEVKVKAEIPGISKDDLDIVVYDEEVRISGEFKKSDEYKDENLRRVERYYGSFSRVVPLPAEVKAEEARAEYKDGILTLTIPKSDRQTSRGKRIKLQ</sequence>
<dbReference type="Gene3D" id="2.60.40.790">
    <property type="match status" value="1"/>
</dbReference>
<feature type="domain" description="SHSP" evidence="3">
    <location>
        <begin position="24"/>
        <end position="136"/>
    </location>
</feature>
<evidence type="ECO:0000256" key="2">
    <source>
        <dbReference type="RuleBase" id="RU003616"/>
    </source>
</evidence>
<dbReference type="PANTHER" id="PTHR11527">
    <property type="entry name" value="HEAT-SHOCK PROTEIN 20 FAMILY MEMBER"/>
    <property type="match status" value="1"/>
</dbReference>
<reference evidence="5" key="1">
    <citation type="submission" date="2016-11" db="EMBL/GenBank/DDBJ databases">
        <authorList>
            <person name="Varghese N."/>
            <person name="Submissions S."/>
        </authorList>
    </citation>
    <scope>NUCLEOTIDE SEQUENCE [LARGE SCALE GENOMIC DNA]</scope>
    <source>
        <strain evidence="5">DSM 10124</strain>
    </source>
</reference>